<keyword evidence="1" id="KW-1133">Transmembrane helix</keyword>
<keyword evidence="3" id="KW-1185">Reference proteome</keyword>
<evidence type="ECO:0000313" key="3">
    <source>
        <dbReference type="Proteomes" id="UP000738376"/>
    </source>
</evidence>
<dbReference type="Proteomes" id="UP000738376">
    <property type="component" value="Unassembled WGS sequence"/>
</dbReference>
<keyword evidence="1" id="KW-0472">Membrane</keyword>
<dbReference type="EMBL" id="JAAVJL010000001">
    <property type="protein sequence ID" value="NMF59410.1"/>
    <property type="molecule type" value="Genomic_DNA"/>
</dbReference>
<gene>
    <name evidence="2" type="ORF">HC246_15640</name>
</gene>
<accession>A0ABX1LV73</accession>
<dbReference type="SUPFAM" id="SSF54909">
    <property type="entry name" value="Dimeric alpha+beta barrel"/>
    <property type="match status" value="1"/>
</dbReference>
<evidence type="ECO:0008006" key="4">
    <source>
        <dbReference type="Google" id="ProtNLM"/>
    </source>
</evidence>
<keyword evidence="1" id="KW-0812">Transmembrane</keyword>
<comment type="caution">
    <text evidence="2">The sequence shown here is derived from an EMBL/GenBank/DDBJ whole genome shotgun (WGS) entry which is preliminary data.</text>
</comment>
<dbReference type="PANTHER" id="PTHR40057:SF1">
    <property type="entry name" value="SLR1162 PROTEIN"/>
    <property type="match status" value="1"/>
</dbReference>
<organism evidence="2 3">
    <name type="scientific">Pseudanabaena yagii GIHE-NHR1</name>
    <dbReference type="NCBI Taxonomy" id="2722753"/>
    <lineage>
        <taxon>Bacteria</taxon>
        <taxon>Bacillati</taxon>
        <taxon>Cyanobacteriota</taxon>
        <taxon>Cyanophyceae</taxon>
        <taxon>Pseudanabaenales</taxon>
        <taxon>Pseudanabaenaceae</taxon>
        <taxon>Pseudanabaena</taxon>
        <taxon>Pseudanabaena yagii</taxon>
    </lineage>
</organism>
<dbReference type="InterPro" id="IPR011008">
    <property type="entry name" value="Dimeric_a/b-barrel"/>
</dbReference>
<reference evidence="2 3" key="1">
    <citation type="submission" date="2020-03" db="EMBL/GenBank/DDBJ databases">
        <title>Draft Genome Sequence of 2-Methylisoborneol Producing Pseudanabaena yagii Strain GIHE-NHR1 Isolated from North Han River in South Korea.</title>
        <authorList>
            <person name="Jeong J."/>
        </authorList>
    </citation>
    <scope>NUCLEOTIDE SEQUENCE [LARGE SCALE GENOMIC DNA]</scope>
    <source>
        <strain evidence="2 3">GIHE-NHR1</strain>
    </source>
</reference>
<protein>
    <recommendedName>
        <fullName evidence="4">ABM domain-containing protein</fullName>
    </recommendedName>
</protein>
<sequence length="199" mass="23099">MTKQMNQSDRMESDDTPVTIDIILNVKPSCREEFERVAAETIAAAEMFEGHLGVNVFRPDDSSSLQYRIVFKFDRLSNYRLWESSEIRKGYLAQLNRLIVDEGKFQVLTGLETWFTLSTNKAILPPPRYKMFLLTWGIIFILINFMNRLVIPNLSFLPPPLATLLVSGLMVFAMTYIIMPRVTKLFAKWLYPRNHDAQQ</sequence>
<feature type="transmembrane region" description="Helical" evidence="1">
    <location>
        <begin position="131"/>
        <end position="151"/>
    </location>
</feature>
<evidence type="ECO:0000313" key="2">
    <source>
        <dbReference type="EMBL" id="NMF59410.1"/>
    </source>
</evidence>
<evidence type="ECO:0000256" key="1">
    <source>
        <dbReference type="SAM" id="Phobius"/>
    </source>
</evidence>
<dbReference type="InterPro" id="IPR038762">
    <property type="entry name" value="ABM_predict"/>
</dbReference>
<proteinExistence type="predicted"/>
<dbReference type="Gene3D" id="3.30.70.100">
    <property type="match status" value="1"/>
</dbReference>
<name>A0ABX1LV73_9CYAN</name>
<feature type="transmembrane region" description="Helical" evidence="1">
    <location>
        <begin position="157"/>
        <end position="179"/>
    </location>
</feature>
<dbReference type="PANTHER" id="PTHR40057">
    <property type="entry name" value="SLR1162 PROTEIN"/>
    <property type="match status" value="1"/>
</dbReference>
<dbReference type="RefSeq" id="WP_169364194.1">
    <property type="nucleotide sequence ID" value="NZ_JAAVJL010000001.1"/>
</dbReference>